<keyword evidence="2" id="KW-0472">Membrane</keyword>
<dbReference type="InterPro" id="IPR010131">
    <property type="entry name" value="MdtP/NodT-like"/>
</dbReference>
<dbReference type="SUPFAM" id="SSF56954">
    <property type="entry name" value="Outer membrane efflux proteins (OEP)"/>
    <property type="match status" value="1"/>
</dbReference>
<comment type="similarity">
    <text evidence="1 2">Belongs to the outer membrane factor (OMF) (TC 1.B.17) family.</text>
</comment>
<feature type="signal peptide" evidence="2">
    <location>
        <begin position="1"/>
        <end position="19"/>
    </location>
</feature>
<dbReference type="Gene3D" id="1.20.1600.10">
    <property type="entry name" value="Outer membrane efflux proteins (OEP)"/>
    <property type="match status" value="1"/>
</dbReference>
<dbReference type="InterPro" id="IPR003423">
    <property type="entry name" value="OMP_efflux"/>
</dbReference>
<dbReference type="RefSeq" id="WP_161027030.1">
    <property type="nucleotide sequence ID" value="NZ_WWCJ01000013.1"/>
</dbReference>
<evidence type="ECO:0000313" key="3">
    <source>
        <dbReference type="EMBL" id="MYN04066.1"/>
    </source>
</evidence>
<dbReference type="Pfam" id="PF02321">
    <property type="entry name" value="OEP"/>
    <property type="match status" value="2"/>
</dbReference>
<protein>
    <submittedName>
        <fullName evidence="3">Efflux transporter outer membrane subunit</fullName>
    </submittedName>
</protein>
<dbReference type="PANTHER" id="PTHR30203:SF25">
    <property type="entry name" value="OUTER MEMBRANE PROTEIN-RELATED"/>
    <property type="match status" value="1"/>
</dbReference>
<keyword evidence="2" id="KW-1134">Transmembrane beta strand</keyword>
<dbReference type="PANTHER" id="PTHR30203">
    <property type="entry name" value="OUTER MEMBRANE CATION EFFLUX PROTEIN"/>
    <property type="match status" value="1"/>
</dbReference>
<keyword evidence="4" id="KW-1185">Reference proteome</keyword>
<dbReference type="Gene3D" id="2.20.200.10">
    <property type="entry name" value="Outer membrane efflux proteins (OEP)"/>
    <property type="match status" value="1"/>
</dbReference>
<dbReference type="AlphaFoldDB" id="A0A6N9HL35"/>
<keyword evidence="2" id="KW-0449">Lipoprotein</keyword>
<dbReference type="EMBL" id="WWCJ01000013">
    <property type="protein sequence ID" value="MYN04066.1"/>
    <property type="molecule type" value="Genomic_DNA"/>
</dbReference>
<organism evidence="3 4">
    <name type="scientific">Pseudoduganella guangdongensis</name>
    <dbReference type="NCBI Taxonomy" id="2692179"/>
    <lineage>
        <taxon>Bacteria</taxon>
        <taxon>Pseudomonadati</taxon>
        <taxon>Pseudomonadota</taxon>
        <taxon>Betaproteobacteria</taxon>
        <taxon>Burkholderiales</taxon>
        <taxon>Oxalobacteraceae</taxon>
        <taxon>Telluria group</taxon>
        <taxon>Pseudoduganella</taxon>
    </lineage>
</organism>
<sequence length="462" mass="48794">MRSALPLLALMALCACSHAPLTKRYQPPPQTMFTNAPELAADTEPVARFWQRFDDDKLSSLVERALLANTDVRIAAASLAESRAIGRFADADLWPTVNLAAGAARVRAKDSNGVPKTDNAFSVGLDVLWEVDVFGRLSDARRAAQAGVLAGEAGHRAAQLSIAAEVARNYFNLRGLQEQLRVALASLETQRAALQLVEAREGVGRGTALDSERARSLVNSTAASVPAIESALARTRYRLAVLCGLAPTGLDAELQDTRPLPGIKPIDIGGIGTPENLLRRRPDVQVAEAQLAAAAANAGVARSAWFPTITLGGSLGQNAARAGDIGDGASYAYNLGAQLAWNLLDFGRIRARIAASDARLDAAAAQYERAVLAALEETEGAFITYTRAQQQAALLYDAVAASEKASVIARERFAVGSTDFLVVLDAERELLSARDRLAQAQTNAAGSLVTVYKALAGGWGSP</sequence>
<keyword evidence="2" id="KW-0732">Signal</keyword>
<evidence type="ECO:0000256" key="1">
    <source>
        <dbReference type="ARBA" id="ARBA00007613"/>
    </source>
</evidence>
<gene>
    <name evidence="3" type="ORF">GTP41_18400</name>
</gene>
<proteinExistence type="inferred from homology"/>
<reference evidence="3 4" key="1">
    <citation type="submission" date="2019-12" db="EMBL/GenBank/DDBJ databases">
        <title>Novel species isolated from a subtropical stream in China.</title>
        <authorList>
            <person name="Lu H."/>
        </authorList>
    </citation>
    <scope>NUCLEOTIDE SEQUENCE [LARGE SCALE GENOMIC DNA]</scope>
    <source>
        <strain evidence="3 4">DS3</strain>
    </source>
</reference>
<comment type="caution">
    <text evidence="3">The sequence shown here is derived from an EMBL/GenBank/DDBJ whole genome shotgun (WGS) entry which is preliminary data.</text>
</comment>
<feature type="chain" id="PRO_5027149695" evidence="2">
    <location>
        <begin position="20"/>
        <end position="462"/>
    </location>
</feature>
<comment type="subcellular location">
    <subcellularLocation>
        <location evidence="2">Cell membrane</location>
        <topology evidence="2">Lipid-anchor</topology>
    </subcellularLocation>
</comment>
<dbReference type="Proteomes" id="UP000448575">
    <property type="component" value="Unassembled WGS sequence"/>
</dbReference>
<accession>A0A6N9HL35</accession>
<evidence type="ECO:0000313" key="4">
    <source>
        <dbReference type="Proteomes" id="UP000448575"/>
    </source>
</evidence>
<evidence type="ECO:0000256" key="2">
    <source>
        <dbReference type="RuleBase" id="RU362097"/>
    </source>
</evidence>
<dbReference type="NCBIfam" id="TIGR01845">
    <property type="entry name" value="outer_NodT"/>
    <property type="match status" value="1"/>
</dbReference>
<dbReference type="GO" id="GO:0015562">
    <property type="term" value="F:efflux transmembrane transporter activity"/>
    <property type="evidence" value="ECO:0007669"/>
    <property type="project" value="InterPro"/>
</dbReference>
<name>A0A6N9HL35_9BURK</name>
<keyword evidence="2" id="KW-0564">Palmitate</keyword>
<dbReference type="PROSITE" id="PS51257">
    <property type="entry name" value="PROKAR_LIPOPROTEIN"/>
    <property type="match status" value="1"/>
</dbReference>
<keyword evidence="2" id="KW-0812">Transmembrane</keyword>
<dbReference type="GO" id="GO:0005886">
    <property type="term" value="C:plasma membrane"/>
    <property type="evidence" value="ECO:0007669"/>
    <property type="project" value="UniProtKB-SubCell"/>
</dbReference>